<dbReference type="Gene3D" id="2.60.40.150">
    <property type="entry name" value="C2 domain"/>
    <property type="match status" value="1"/>
</dbReference>
<dbReference type="GO" id="GO:0005737">
    <property type="term" value="C:cytoplasm"/>
    <property type="evidence" value="ECO:0007669"/>
    <property type="project" value="UniProtKB-SubCell"/>
</dbReference>
<protein>
    <recommendedName>
        <fullName evidence="2 7">Phospholipase A2</fullName>
        <ecNumber evidence="2 7">3.1.1.4</ecNumber>
    </recommendedName>
</protein>
<feature type="region of interest" description="Disordered" evidence="8">
    <location>
        <begin position="476"/>
        <end position="507"/>
    </location>
</feature>
<evidence type="ECO:0000256" key="8">
    <source>
        <dbReference type="SAM" id="MobiDB-lite"/>
    </source>
</evidence>
<comment type="caution">
    <text evidence="11">The sequence shown here is derived from an EMBL/GenBank/DDBJ whole genome shotgun (WGS) entry which is preliminary data.</text>
</comment>
<dbReference type="InterPro" id="IPR002642">
    <property type="entry name" value="LysoPLipase_cat_dom"/>
</dbReference>
<dbReference type="Proteomes" id="UP001634394">
    <property type="component" value="Unassembled WGS sequence"/>
</dbReference>
<evidence type="ECO:0000259" key="10">
    <source>
        <dbReference type="PROSITE" id="PS51210"/>
    </source>
</evidence>
<evidence type="ECO:0000313" key="12">
    <source>
        <dbReference type="Proteomes" id="UP001634394"/>
    </source>
</evidence>
<name>A0ABD3UAZ0_SINWO</name>
<feature type="region of interest" description="Disordered" evidence="8">
    <location>
        <begin position="876"/>
        <end position="965"/>
    </location>
</feature>
<dbReference type="EC" id="3.1.1.4" evidence="2 7"/>
<dbReference type="SUPFAM" id="SSF52151">
    <property type="entry name" value="FabD/lysophospholipase-like"/>
    <property type="match status" value="2"/>
</dbReference>
<sequence length="965" mass="110490">MDYKESPWIFPSGGRIPENTERKVPVFHHQSPPADDNEVFPSPTSTKTKQKSADMTEFDPYQLFEVEHTGCTILTVKVLCGRKITKGWSDYVDTPDPYIALTIRSAPDGRKRTKTIDNEVNPEWNETFTFLIDENVENIMEVKLMEANYGWDETLGINKIDINALDKYTWVKKTLVFNNVSEIDLEMKTEYDKDPTLRYSLALCDDEKAFLYRRREKVFEAMRQLLGGKGPECIEEVPTVSVIGSGGGFRAMVGLSGVLKALADSGILQCTTYLCGLSGSSWHISNLYSHPDWPKMNPGDIQEEVKNNVDSSLLWLLTPQSIYRYMDRIMLKRKRGQPVSFTDFFGHMVGETLLKGRLDAKLTDMREKVADGGIPLPILTCVHVKKDRSARSFQEWVEFSPYEIGMAKYGTFMRSELFGSKFFMGKLCTQYEEQPLHFLLGIWGSAFCILFKRLLDDNRRLDPVEMIRQEMIKQLEENQADESSDSSESEDENSSSAQDRPPKASKGENLFGYDFSQDIHGGVANGNGRSRIRESTRRTKNKGYWHTFLKGLFENKNFELLSTRAGRAGVIHNFMRGLSLQQTFPISPFTPQQSEDRPDGRISDDFEDVFEMHPTSVKHLYMVDAGLTFNSPYPVALRPQRRVDIILSFDFSARPSDSSPPFKELLLAEKWAKIHKVPFPPIDITVFDREGMKELYIFKHPSDPHCPVVLHFPLVNIEFRNYIRPGVPRETKEDKSFADFDVFDDPATPYSTFNFKYTHLAFDRLAKLTEFNTLWNVEEIKKVFAECIEKKRLSPPKLPCELKDIPKLKRVSLKNKKRLSKFVSLVRSGRYKNIDSNLVDTISEEKSIDLVDGQSKEKEVQGKKVTSSFADEKRRQFSRQRVITKKGQKSARVPEETTTDSPESDEYVDAMSGFETSVIPSSNSSTSITFRSTRGRRKSTAKDMHDARCNSIDEDNDDMYYSAIQ</sequence>
<dbReference type="SUPFAM" id="SSF49562">
    <property type="entry name" value="C2 domain (Calcium/lipid-binding domain, CaLB)"/>
    <property type="match status" value="1"/>
</dbReference>
<feature type="domain" description="C2" evidence="9">
    <location>
        <begin position="55"/>
        <end position="175"/>
    </location>
</feature>
<evidence type="ECO:0000256" key="7">
    <source>
        <dbReference type="RuleBase" id="RU362102"/>
    </source>
</evidence>
<dbReference type="SMART" id="SM00239">
    <property type="entry name" value="C2"/>
    <property type="match status" value="1"/>
</dbReference>
<feature type="region of interest" description="Disordered" evidence="8">
    <location>
        <begin position="1"/>
        <end position="53"/>
    </location>
</feature>
<dbReference type="Pfam" id="PF01735">
    <property type="entry name" value="PLA2_B"/>
    <property type="match status" value="1"/>
</dbReference>
<feature type="compositionally biased region" description="Basic residues" evidence="8">
    <location>
        <begin position="876"/>
        <end position="889"/>
    </location>
</feature>
<evidence type="ECO:0000256" key="3">
    <source>
        <dbReference type="ARBA" id="ARBA00022490"/>
    </source>
</evidence>
<dbReference type="EMBL" id="JBJQND010000016">
    <property type="protein sequence ID" value="KAL3846621.1"/>
    <property type="molecule type" value="Genomic_DNA"/>
</dbReference>
<accession>A0ABD3UAZ0</accession>
<keyword evidence="5 6" id="KW-0443">Lipid metabolism</keyword>
<dbReference type="PROSITE" id="PS50004">
    <property type="entry name" value="C2"/>
    <property type="match status" value="1"/>
</dbReference>
<evidence type="ECO:0000256" key="2">
    <source>
        <dbReference type="ARBA" id="ARBA00013278"/>
    </source>
</evidence>
<evidence type="ECO:0000259" key="9">
    <source>
        <dbReference type="PROSITE" id="PS50004"/>
    </source>
</evidence>
<evidence type="ECO:0000313" key="11">
    <source>
        <dbReference type="EMBL" id="KAL3846621.1"/>
    </source>
</evidence>
<comment type="catalytic activity">
    <reaction evidence="7">
        <text>a 1,2-diacyl-sn-glycero-3-phosphocholine + H2O = a 1-acyl-sn-glycero-3-phosphocholine + a fatty acid + H(+)</text>
        <dbReference type="Rhea" id="RHEA:15801"/>
        <dbReference type="ChEBI" id="CHEBI:15377"/>
        <dbReference type="ChEBI" id="CHEBI:15378"/>
        <dbReference type="ChEBI" id="CHEBI:28868"/>
        <dbReference type="ChEBI" id="CHEBI:57643"/>
        <dbReference type="ChEBI" id="CHEBI:58168"/>
        <dbReference type="EC" id="3.1.1.4"/>
    </reaction>
</comment>
<evidence type="ECO:0000256" key="4">
    <source>
        <dbReference type="ARBA" id="ARBA00022801"/>
    </source>
</evidence>
<dbReference type="AlphaFoldDB" id="A0ABD3UAZ0"/>
<keyword evidence="6 7" id="KW-0442">Lipid degradation</keyword>
<keyword evidence="12" id="KW-1185">Reference proteome</keyword>
<evidence type="ECO:0000256" key="6">
    <source>
        <dbReference type="PROSITE-ProRule" id="PRU00555"/>
    </source>
</evidence>
<keyword evidence="3 7" id="KW-0963">Cytoplasm</keyword>
<dbReference type="InterPro" id="IPR016035">
    <property type="entry name" value="Acyl_Trfase/lysoPLipase"/>
</dbReference>
<dbReference type="PROSITE" id="PS51210">
    <property type="entry name" value="PLA2C"/>
    <property type="match status" value="1"/>
</dbReference>
<dbReference type="PANTHER" id="PTHR10728:SF40">
    <property type="entry name" value="PATATIN FAMILY PROTEIN"/>
    <property type="match status" value="1"/>
</dbReference>
<reference evidence="11 12" key="1">
    <citation type="submission" date="2024-11" db="EMBL/GenBank/DDBJ databases">
        <title>Chromosome-level genome assembly of the freshwater bivalve Anodonta woodiana.</title>
        <authorList>
            <person name="Chen X."/>
        </authorList>
    </citation>
    <scope>NUCLEOTIDE SEQUENCE [LARGE SCALE GENOMIC DNA]</scope>
    <source>
        <strain evidence="11">MN2024</strain>
        <tissue evidence="11">Gills</tissue>
    </source>
</reference>
<keyword evidence="4 6" id="KW-0378">Hydrolase</keyword>
<evidence type="ECO:0000256" key="5">
    <source>
        <dbReference type="ARBA" id="ARBA00023098"/>
    </source>
</evidence>
<evidence type="ECO:0000256" key="1">
    <source>
        <dbReference type="ARBA" id="ARBA00004496"/>
    </source>
</evidence>
<comment type="domain">
    <text evidence="7">The N-terminal C2 domain associates with lipid membranes upon calcium binding.</text>
</comment>
<dbReference type="SMART" id="SM00022">
    <property type="entry name" value="PLAc"/>
    <property type="match status" value="1"/>
</dbReference>
<dbReference type="GO" id="GO:0046872">
    <property type="term" value="F:metal ion binding"/>
    <property type="evidence" value="ECO:0007669"/>
    <property type="project" value="UniProtKB-KW"/>
</dbReference>
<keyword evidence="7" id="KW-0106">Calcium</keyword>
<dbReference type="GO" id="GO:0004623">
    <property type="term" value="F:phospholipase A2 activity"/>
    <property type="evidence" value="ECO:0007669"/>
    <property type="project" value="UniProtKB-EC"/>
</dbReference>
<dbReference type="PANTHER" id="PTHR10728">
    <property type="entry name" value="CYTOSOLIC PHOSPHOLIPASE A2"/>
    <property type="match status" value="1"/>
</dbReference>
<comment type="subcellular location">
    <subcellularLocation>
        <location evidence="1">Cytoplasm</location>
    </subcellularLocation>
</comment>
<dbReference type="Pfam" id="PF00168">
    <property type="entry name" value="C2"/>
    <property type="match status" value="1"/>
</dbReference>
<dbReference type="InterPro" id="IPR000008">
    <property type="entry name" value="C2_dom"/>
</dbReference>
<proteinExistence type="predicted"/>
<feature type="domain" description="PLA2c" evidence="10">
    <location>
        <begin position="189"/>
        <end position="812"/>
    </location>
</feature>
<dbReference type="InterPro" id="IPR035892">
    <property type="entry name" value="C2_domain_sf"/>
</dbReference>
<dbReference type="GO" id="GO:0016042">
    <property type="term" value="P:lipid catabolic process"/>
    <property type="evidence" value="ECO:0007669"/>
    <property type="project" value="UniProtKB-UniRule"/>
</dbReference>
<dbReference type="Gene3D" id="3.40.1090.10">
    <property type="entry name" value="Cytosolic phospholipase A2 catalytic domain"/>
    <property type="match status" value="1"/>
</dbReference>
<feature type="compositionally biased region" description="Low complexity" evidence="8">
    <location>
        <begin position="916"/>
        <end position="932"/>
    </location>
</feature>
<feature type="compositionally biased region" description="Acidic residues" evidence="8">
    <location>
        <begin position="478"/>
        <end position="493"/>
    </location>
</feature>
<keyword evidence="7" id="KW-0479">Metal-binding</keyword>
<gene>
    <name evidence="11" type="ORF">ACJMK2_017596</name>
</gene>
<organism evidence="11 12">
    <name type="scientific">Sinanodonta woodiana</name>
    <name type="common">Chinese pond mussel</name>
    <name type="synonym">Anodonta woodiana</name>
    <dbReference type="NCBI Taxonomy" id="1069815"/>
    <lineage>
        <taxon>Eukaryota</taxon>
        <taxon>Metazoa</taxon>
        <taxon>Spiralia</taxon>
        <taxon>Lophotrochozoa</taxon>
        <taxon>Mollusca</taxon>
        <taxon>Bivalvia</taxon>
        <taxon>Autobranchia</taxon>
        <taxon>Heteroconchia</taxon>
        <taxon>Palaeoheterodonta</taxon>
        <taxon>Unionida</taxon>
        <taxon>Unionoidea</taxon>
        <taxon>Unionidae</taxon>
        <taxon>Unioninae</taxon>
        <taxon>Sinanodonta</taxon>
    </lineage>
</organism>